<evidence type="ECO:0000313" key="2">
    <source>
        <dbReference type="Proteomes" id="UP000632774"/>
    </source>
</evidence>
<dbReference type="Proteomes" id="UP000632774">
    <property type="component" value="Unassembled WGS sequence"/>
</dbReference>
<gene>
    <name evidence="1" type="ORF">IRJ18_18150</name>
</gene>
<dbReference type="RefSeq" id="WP_194107710.1">
    <property type="nucleotide sequence ID" value="NZ_JADFFM010000002.1"/>
</dbReference>
<comment type="caution">
    <text evidence="1">The sequence shown here is derived from an EMBL/GenBank/DDBJ whole genome shotgun (WGS) entry which is preliminary data.</text>
</comment>
<organism evidence="1 2">
    <name type="scientific">Mucilaginibacter boryungensis</name>
    <dbReference type="NCBI Taxonomy" id="768480"/>
    <lineage>
        <taxon>Bacteria</taxon>
        <taxon>Pseudomonadati</taxon>
        <taxon>Bacteroidota</taxon>
        <taxon>Sphingobacteriia</taxon>
        <taxon>Sphingobacteriales</taxon>
        <taxon>Sphingobacteriaceae</taxon>
        <taxon>Mucilaginibacter</taxon>
    </lineage>
</organism>
<keyword evidence="2" id="KW-1185">Reference proteome</keyword>
<protein>
    <recommendedName>
        <fullName evidence="3">Cytochrome c domain-containing protein</fullName>
    </recommendedName>
</protein>
<sequence length="105" mass="11862">MKRNNRNIIYTWVLLLFFIAGQYLAFTHTHYKQGSIATSTKSGLPVLKEKCDVCAVMHHSHMLLTQHVYFTPAIAVLCHYQYKKSDITLIQLVLASGRAPPSAIS</sequence>
<proteinExistence type="predicted"/>
<evidence type="ECO:0008006" key="3">
    <source>
        <dbReference type="Google" id="ProtNLM"/>
    </source>
</evidence>
<dbReference type="EMBL" id="JADFFM010000002">
    <property type="protein sequence ID" value="MBE9668297.1"/>
    <property type="molecule type" value="Genomic_DNA"/>
</dbReference>
<evidence type="ECO:0000313" key="1">
    <source>
        <dbReference type="EMBL" id="MBE9668297.1"/>
    </source>
</evidence>
<accession>A0ABR9XLP2</accession>
<reference evidence="1 2" key="1">
    <citation type="submission" date="2020-10" db="EMBL/GenBank/DDBJ databases">
        <title>Mucilaginibacter mali sp. nov., isolated from rhizosphere soil of apple orchard.</title>
        <authorList>
            <person name="Lee J.-S."/>
            <person name="Kim H.S."/>
            <person name="Kim J.-S."/>
        </authorList>
    </citation>
    <scope>NUCLEOTIDE SEQUENCE [LARGE SCALE GENOMIC DNA]</scope>
    <source>
        <strain evidence="1 2">KCTC 23157</strain>
    </source>
</reference>
<name>A0ABR9XLP2_9SPHI</name>